<evidence type="ECO:0000256" key="1">
    <source>
        <dbReference type="ARBA" id="ARBA00004127"/>
    </source>
</evidence>
<evidence type="ECO:0000256" key="3">
    <source>
        <dbReference type="ARBA" id="ARBA00022692"/>
    </source>
</evidence>
<feature type="transmembrane region" description="Helical" evidence="8">
    <location>
        <begin position="70"/>
        <end position="91"/>
    </location>
</feature>
<organism evidence="9 10">
    <name type="scientific">Pseudodesulfovibrio hydrargyri</name>
    <dbReference type="NCBI Taxonomy" id="2125990"/>
    <lineage>
        <taxon>Bacteria</taxon>
        <taxon>Pseudomonadati</taxon>
        <taxon>Thermodesulfobacteriota</taxon>
        <taxon>Desulfovibrionia</taxon>
        <taxon>Desulfovibrionales</taxon>
        <taxon>Desulfovibrionaceae</taxon>
    </lineage>
</organism>
<evidence type="ECO:0000313" key="10">
    <source>
        <dbReference type="Proteomes" id="UP000181901"/>
    </source>
</evidence>
<keyword evidence="10" id="KW-1185">Reference proteome</keyword>
<evidence type="ECO:0000256" key="7">
    <source>
        <dbReference type="ARBA" id="ARBA00023136"/>
    </source>
</evidence>
<comment type="similarity">
    <text evidence="8">Belongs to the NqrDE/RnfAE family.</text>
</comment>
<dbReference type="InterPro" id="IPR050133">
    <property type="entry name" value="NqrDE/RnfAE_oxidrdctase"/>
</dbReference>
<dbReference type="EC" id="7.-.-.-" evidence="8"/>
<dbReference type="OrthoDB" id="9803631at2"/>
<dbReference type="InterPro" id="IPR011293">
    <property type="entry name" value="Ion_transpt_RnfA/RsxA"/>
</dbReference>
<dbReference type="Proteomes" id="UP000181901">
    <property type="component" value="Unassembled WGS sequence"/>
</dbReference>
<gene>
    <name evidence="9" type="primary">rnfA_1</name>
    <name evidence="8" type="synonym">rnfA</name>
    <name evidence="9" type="ORF">BerOc1_00221</name>
</gene>
<dbReference type="PANTHER" id="PTHR30335:SF0">
    <property type="entry name" value="ION-TRANSLOCATING OXIDOREDUCTASE COMPLEX SUBUNIT A"/>
    <property type="match status" value="1"/>
</dbReference>
<evidence type="ECO:0000256" key="8">
    <source>
        <dbReference type="HAMAP-Rule" id="MF_00459"/>
    </source>
</evidence>
<keyword evidence="4 8" id="KW-1278">Translocase</keyword>
<name>A0A1J5N0W7_9BACT</name>
<feature type="transmembrane region" description="Helical" evidence="8">
    <location>
        <begin position="165"/>
        <end position="186"/>
    </location>
</feature>
<keyword evidence="8" id="KW-1003">Cell membrane</keyword>
<comment type="caution">
    <text evidence="9">The sequence shown here is derived from an EMBL/GenBank/DDBJ whole genome shotgun (WGS) entry which is preliminary data.</text>
</comment>
<dbReference type="AlphaFoldDB" id="A0A1J5N0W7"/>
<keyword evidence="6 8" id="KW-1133">Transmembrane helix</keyword>
<feature type="transmembrane region" description="Helical" evidence="8">
    <location>
        <begin position="133"/>
        <end position="153"/>
    </location>
</feature>
<evidence type="ECO:0000256" key="5">
    <source>
        <dbReference type="ARBA" id="ARBA00022982"/>
    </source>
</evidence>
<sequence length="191" mass="20589">MDYFVLVIAAIFVNNIVLAQYLGNCPFIGTSKDSGVALGMGLAVVFVATLAAVITWCVQEYLLAPNDLDYLQTIAFILVIAALVQFVEMFLKKAIPPLYKSLGIFLPLITTNCAVLGIAIICQREEFGLFETFLFSMASGAGFLLALVLLAGIRERLDLSRVPMAMRGTPLGLVMAGLMSLAFFAFKGMAS</sequence>
<dbReference type="GO" id="GO:0022900">
    <property type="term" value="P:electron transport chain"/>
    <property type="evidence" value="ECO:0007669"/>
    <property type="project" value="UniProtKB-UniRule"/>
</dbReference>
<dbReference type="GO" id="GO:0012505">
    <property type="term" value="C:endomembrane system"/>
    <property type="evidence" value="ECO:0007669"/>
    <property type="project" value="UniProtKB-SubCell"/>
</dbReference>
<accession>A0A1J5N0W7</accession>
<evidence type="ECO:0000313" key="9">
    <source>
        <dbReference type="EMBL" id="OIQ51764.1"/>
    </source>
</evidence>
<dbReference type="EMBL" id="LKAQ01000001">
    <property type="protein sequence ID" value="OIQ51764.1"/>
    <property type="molecule type" value="Genomic_DNA"/>
</dbReference>
<comment type="subcellular location">
    <subcellularLocation>
        <location evidence="8">Cell membrane</location>
        <topology evidence="8">Multi-pass membrane protein</topology>
    </subcellularLocation>
    <subcellularLocation>
        <location evidence="1">Endomembrane system</location>
        <topology evidence="1">Multi-pass membrane protein</topology>
    </subcellularLocation>
</comment>
<dbReference type="PIRSF" id="PIRSF006102">
    <property type="entry name" value="NQR_DE"/>
    <property type="match status" value="1"/>
</dbReference>
<dbReference type="InterPro" id="IPR003667">
    <property type="entry name" value="NqrDE/RnfAE"/>
</dbReference>
<comment type="subunit">
    <text evidence="8">The complex is composed of six subunits: RnfA, RnfB, RnfC, RnfD, RnfE and RnfG.</text>
</comment>
<evidence type="ECO:0000256" key="4">
    <source>
        <dbReference type="ARBA" id="ARBA00022967"/>
    </source>
</evidence>
<feature type="transmembrane region" description="Helical" evidence="8">
    <location>
        <begin position="103"/>
        <end position="121"/>
    </location>
</feature>
<evidence type="ECO:0000256" key="6">
    <source>
        <dbReference type="ARBA" id="ARBA00022989"/>
    </source>
</evidence>
<dbReference type="GO" id="GO:0005886">
    <property type="term" value="C:plasma membrane"/>
    <property type="evidence" value="ECO:0007669"/>
    <property type="project" value="UniProtKB-SubCell"/>
</dbReference>
<reference evidence="9 10" key="1">
    <citation type="submission" date="2015-09" db="EMBL/GenBank/DDBJ databases">
        <title>Genome of Desulfovibrio dechloracetivorans BerOc1, a mercury methylating strain isolated from highly hydrocarbons and metals contaminated coastal sediments.</title>
        <authorList>
            <person name="Goni Urriza M."/>
            <person name="Gassie C."/>
            <person name="Bouchez O."/>
            <person name="Klopp C."/>
            <person name="Ranchou-Peyruse A."/>
            <person name="Remy G."/>
        </authorList>
    </citation>
    <scope>NUCLEOTIDE SEQUENCE [LARGE SCALE GENOMIC DNA]</scope>
    <source>
        <strain evidence="9 10">BerOc1</strain>
    </source>
</reference>
<evidence type="ECO:0000256" key="2">
    <source>
        <dbReference type="ARBA" id="ARBA00022448"/>
    </source>
</evidence>
<keyword evidence="5 8" id="KW-0249">Electron transport</keyword>
<dbReference type="Pfam" id="PF02508">
    <property type="entry name" value="Rnf-Nqr"/>
    <property type="match status" value="1"/>
</dbReference>
<feature type="transmembrane region" description="Helical" evidence="8">
    <location>
        <begin position="35"/>
        <end position="58"/>
    </location>
</feature>
<dbReference type="NCBIfam" id="TIGR01943">
    <property type="entry name" value="rnfA"/>
    <property type="match status" value="1"/>
</dbReference>
<keyword evidence="3 8" id="KW-0812">Transmembrane</keyword>
<keyword evidence="7 8" id="KW-0472">Membrane</keyword>
<protein>
    <recommendedName>
        <fullName evidence="8">Ion-translocating oxidoreductase complex subunit A</fullName>
        <ecNumber evidence="8">7.-.-.-</ecNumber>
    </recommendedName>
    <alternativeName>
        <fullName evidence="8">Rnf electron transport complex subunit A</fullName>
    </alternativeName>
</protein>
<dbReference type="PANTHER" id="PTHR30335">
    <property type="entry name" value="INTEGRAL MEMBRANE PROTEIN OF SOXR-REDUCING COMPLEX"/>
    <property type="match status" value="1"/>
</dbReference>
<dbReference type="HAMAP" id="MF_00459">
    <property type="entry name" value="RsxA_RnfA"/>
    <property type="match status" value="1"/>
</dbReference>
<comment type="function">
    <text evidence="8">Part of a membrane-bound complex that couples electron transfer with translocation of ions across the membrane.</text>
</comment>
<proteinExistence type="inferred from homology"/>
<dbReference type="RefSeq" id="WP_071543882.1">
    <property type="nucleotide sequence ID" value="NZ_LKAQ01000001.1"/>
</dbReference>
<keyword evidence="2 8" id="KW-0813">Transport</keyword>
<feature type="transmembrane region" description="Helical" evidence="8">
    <location>
        <begin position="6"/>
        <end position="23"/>
    </location>
</feature>